<evidence type="ECO:0000256" key="2">
    <source>
        <dbReference type="SAM" id="Phobius"/>
    </source>
</evidence>
<feature type="region of interest" description="Disordered" evidence="1">
    <location>
        <begin position="1"/>
        <end position="46"/>
    </location>
</feature>
<keyword evidence="2" id="KW-0472">Membrane</keyword>
<dbReference type="AlphaFoldDB" id="A0A6A4I374"/>
<protein>
    <submittedName>
        <fullName evidence="3">Uncharacterized protein</fullName>
    </submittedName>
</protein>
<name>A0A6A4I374_9AGAR</name>
<evidence type="ECO:0000313" key="4">
    <source>
        <dbReference type="Proteomes" id="UP000799118"/>
    </source>
</evidence>
<accession>A0A6A4I374</accession>
<reference evidence="3" key="1">
    <citation type="journal article" date="2019" name="Environ. Microbiol.">
        <title>Fungal ecological strategies reflected in gene transcription - a case study of two litter decomposers.</title>
        <authorList>
            <person name="Barbi F."/>
            <person name="Kohler A."/>
            <person name="Barry K."/>
            <person name="Baskaran P."/>
            <person name="Daum C."/>
            <person name="Fauchery L."/>
            <person name="Ihrmark K."/>
            <person name="Kuo A."/>
            <person name="LaButti K."/>
            <person name="Lipzen A."/>
            <person name="Morin E."/>
            <person name="Grigoriev I.V."/>
            <person name="Henrissat B."/>
            <person name="Lindahl B."/>
            <person name="Martin F."/>
        </authorList>
    </citation>
    <scope>NUCLEOTIDE SEQUENCE</scope>
    <source>
        <strain evidence="3">JB14</strain>
    </source>
</reference>
<evidence type="ECO:0000313" key="3">
    <source>
        <dbReference type="EMBL" id="KAE9403868.1"/>
    </source>
</evidence>
<feature type="compositionally biased region" description="Polar residues" evidence="1">
    <location>
        <begin position="11"/>
        <end position="34"/>
    </location>
</feature>
<proteinExistence type="predicted"/>
<organism evidence="3 4">
    <name type="scientific">Gymnopus androsaceus JB14</name>
    <dbReference type="NCBI Taxonomy" id="1447944"/>
    <lineage>
        <taxon>Eukaryota</taxon>
        <taxon>Fungi</taxon>
        <taxon>Dikarya</taxon>
        <taxon>Basidiomycota</taxon>
        <taxon>Agaricomycotina</taxon>
        <taxon>Agaricomycetes</taxon>
        <taxon>Agaricomycetidae</taxon>
        <taxon>Agaricales</taxon>
        <taxon>Marasmiineae</taxon>
        <taxon>Omphalotaceae</taxon>
        <taxon>Gymnopus</taxon>
    </lineage>
</organism>
<gene>
    <name evidence="3" type="ORF">BT96DRAFT_973485</name>
</gene>
<dbReference type="OrthoDB" id="10473374at2759"/>
<dbReference type="EMBL" id="ML769421">
    <property type="protein sequence ID" value="KAE9403868.1"/>
    <property type="molecule type" value="Genomic_DNA"/>
</dbReference>
<evidence type="ECO:0000256" key="1">
    <source>
        <dbReference type="SAM" id="MobiDB-lite"/>
    </source>
</evidence>
<sequence length="220" mass="24907">MPKPGSKRKASQGTSNPPTSTRNETHAASENANKASGKAPEKTSTESILDDFVPDQLERRLYMSQLTCKFLTWFFWPENTRLSDISTIVLVFISVIRAYAKFSDTDEGTSRYFLPIELVIVASSSVNLLLGEVPLALPAGLRAQILDLLLTLSSFSVFYLIYEWIFTTCIWTARKHLLSSDEIRGLENICSPRRWLCSVFSPPDCVSYYREQHQQRPNTS</sequence>
<feature type="compositionally biased region" description="Basic residues" evidence="1">
    <location>
        <begin position="1"/>
        <end position="10"/>
    </location>
</feature>
<dbReference type="Proteomes" id="UP000799118">
    <property type="component" value="Unassembled WGS sequence"/>
</dbReference>
<keyword evidence="4" id="KW-1185">Reference proteome</keyword>
<feature type="non-terminal residue" evidence="3">
    <location>
        <position position="1"/>
    </location>
</feature>
<keyword evidence="2" id="KW-1133">Transmembrane helix</keyword>
<keyword evidence="2" id="KW-0812">Transmembrane</keyword>
<feature type="transmembrane region" description="Helical" evidence="2">
    <location>
        <begin position="150"/>
        <end position="173"/>
    </location>
</feature>